<protein>
    <recommendedName>
        <fullName evidence="1">F-box domain-containing protein</fullName>
    </recommendedName>
</protein>
<dbReference type="InterPro" id="IPR001810">
    <property type="entry name" value="F-box_dom"/>
</dbReference>
<keyword evidence="3" id="KW-1185">Reference proteome</keyword>
<evidence type="ECO:0000313" key="3">
    <source>
        <dbReference type="Proteomes" id="UP000623687"/>
    </source>
</evidence>
<dbReference type="SUPFAM" id="SSF52058">
    <property type="entry name" value="L domain-like"/>
    <property type="match status" value="2"/>
</dbReference>
<dbReference type="OrthoDB" id="1720422at2759"/>
<accession>A0A8H7DWT3</accession>
<dbReference type="PANTHER" id="PTHR32212:SF459">
    <property type="entry name" value="F-BOX DOMAIN-CONTAINING PROTEIN"/>
    <property type="match status" value="1"/>
</dbReference>
<dbReference type="EMBL" id="JACETU010000001">
    <property type="protein sequence ID" value="KAF7440075.1"/>
    <property type="molecule type" value="Genomic_DNA"/>
</dbReference>
<dbReference type="Proteomes" id="UP000623687">
    <property type="component" value="Unassembled WGS sequence"/>
</dbReference>
<evidence type="ECO:0000313" key="2">
    <source>
        <dbReference type="EMBL" id="KAF7440075.1"/>
    </source>
</evidence>
<dbReference type="SUPFAM" id="SSF52047">
    <property type="entry name" value="RNI-like"/>
    <property type="match status" value="1"/>
</dbReference>
<proteinExistence type="predicted"/>
<gene>
    <name evidence="2" type="ORF">PC9H_000418</name>
</gene>
<reference evidence="2" key="1">
    <citation type="submission" date="2019-07" db="EMBL/GenBank/DDBJ databases">
        <authorList>
            <person name="Palmer J.M."/>
        </authorList>
    </citation>
    <scope>NUCLEOTIDE SEQUENCE</scope>
    <source>
        <strain evidence="2">PC9</strain>
    </source>
</reference>
<dbReference type="AlphaFoldDB" id="A0A8H7DWT3"/>
<sequence length="977" mass="110630">MSQLPNELLQVIVTYSERKTLLNLTVISKRINAMALPILYRDITFHIKDELSISLLRHNIQANRGIKYTKAFAIYFFPCYFEGYDEVRANVDCIIPYLVNVRRLCLTRQSASPGVLSRLPASAQLTDLILDHTHCWKDLPQFLSCNPTLEAIAIHNSDNNGRVIELAASNLPKLRTLEITFNELVHIKGPMPSVANLSVHPFPWSGRATGHVVLNFPSICSLSLPHADLPVVFSLAPSLPNLEFLRVSFGNSDVRPNASDFAVFPKLRYVRFVLHRFSDEGLALELFHAVQSLVIMEVCNHFKNLRWVKSSAAPEEGGDTLNDSKPIWGEWWVKRARERIEEALIPMSQLPNELLRAIVALFERKTLLNLTVVSKRINAMALPILYRDITFRIKDGLSISLLCRDIQANRGIQYTKAFAIYFFPCYFQGFDEVRANVDYIIPYLVNVRRLCLTRQCASPGVLSRLPSTAQLTDLILDHTHCSEDLPQFLSCNPTLEAIAIHNIQEDGPAIELATSNLPKLRSLEITFNELVHIRSPMPSVVDLTVLRFPWNGRATGHVVPNFPSICSLSLPHSDLPEVFSLAQFLPNLELLRLSFSNSDVRPNASSFAVFSKLKYMKFGLYRFSEDTLPLELFSAVQSLVVMEISHYSKNLRWIRGSATPLEGSTLNGSRPIWGEWWVERGREHIEEALIPMSQLPNELLQAIVAHLERKTLFSLTVYTKAFAIYFFPCYFNGYGGIRTDIDYIIPYLINLTHLILDHTHCSEDLSQFLSRTPTLEAIAIHNGEVHDYIIELAASNLPRLYSLELTFNESIHIQSPMPSVVNLGMLGLGNIGASNLLSKFPSLRSLSLPLNDFVTVLALAPFLRNLEFLEVFSMHQHSRPTASNFAAFLRLKYVKFGMLVTMDAFPLELFDAVPSLVIVDMSNPCITLRWFRDSPAPLKHEPIANDAYLWEGWWELVEEVTEEASESSFLYSTSQSQ</sequence>
<feature type="domain" description="F-box" evidence="1">
    <location>
        <begin position="1"/>
        <end position="43"/>
    </location>
</feature>
<name>A0A8H7DWT3_PLEOS</name>
<comment type="caution">
    <text evidence="2">The sequence shown here is derived from an EMBL/GenBank/DDBJ whole genome shotgun (WGS) entry which is preliminary data.</text>
</comment>
<dbReference type="GeneID" id="59370259"/>
<dbReference type="VEuPathDB" id="FungiDB:PC9H_000418"/>
<evidence type="ECO:0000259" key="1">
    <source>
        <dbReference type="PROSITE" id="PS50181"/>
    </source>
</evidence>
<dbReference type="RefSeq" id="XP_036635919.1">
    <property type="nucleotide sequence ID" value="XM_036770074.1"/>
</dbReference>
<feature type="domain" description="F-box" evidence="1">
    <location>
        <begin position="344"/>
        <end position="389"/>
    </location>
</feature>
<dbReference type="Gene3D" id="3.80.10.10">
    <property type="entry name" value="Ribonuclease Inhibitor"/>
    <property type="match status" value="3"/>
</dbReference>
<dbReference type="Pfam" id="PF00646">
    <property type="entry name" value="F-box"/>
    <property type="match status" value="1"/>
</dbReference>
<organism evidence="2 3">
    <name type="scientific">Pleurotus ostreatus</name>
    <name type="common">Oyster mushroom</name>
    <name type="synonym">White-rot fungus</name>
    <dbReference type="NCBI Taxonomy" id="5322"/>
    <lineage>
        <taxon>Eukaryota</taxon>
        <taxon>Fungi</taxon>
        <taxon>Dikarya</taxon>
        <taxon>Basidiomycota</taxon>
        <taxon>Agaricomycotina</taxon>
        <taxon>Agaricomycetes</taxon>
        <taxon>Agaricomycetidae</taxon>
        <taxon>Agaricales</taxon>
        <taxon>Pleurotineae</taxon>
        <taxon>Pleurotaceae</taxon>
        <taxon>Pleurotus</taxon>
    </lineage>
</organism>
<feature type="domain" description="F-box" evidence="1">
    <location>
        <begin position="689"/>
        <end position="722"/>
    </location>
</feature>
<dbReference type="PANTHER" id="PTHR32212">
    <property type="entry name" value="CYCLIN-LIKE F-BOX"/>
    <property type="match status" value="1"/>
</dbReference>
<dbReference type="InterPro" id="IPR032675">
    <property type="entry name" value="LRR_dom_sf"/>
</dbReference>
<dbReference type="PROSITE" id="PS50181">
    <property type="entry name" value="FBOX"/>
    <property type="match status" value="3"/>
</dbReference>